<protein>
    <recommendedName>
        <fullName evidence="3">Saccharopine dehydrogenase-like C-terminal domain-containing protein</fullName>
    </recommendedName>
</protein>
<dbReference type="SUPFAM" id="SSF55347">
    <property type="entry name" value="Glyceraldehyde-3-phosphate dehydrogenase-like, C-terminal domain"/>
    <property type="match status" value="1"/>
</dbReference>
<gene>
    <name evidence="4" type="ORF">HK100_004883</name>
</gene>
<dbReference type="PANTHER" id="PTHR11133">
    <property type="entry name" value="SACCHAROPINE DEHYDROGENASE"/>
    <property type="match status" value="1"/>
</dbReference>
<evidence type="ECO:0000256" key="1">
    <source>
        <dbReference type="ARBA" id="ARBA00023002"/>
    </source>
</evidence>
<proteinExistence type="predicted"/>
<dbReference type="InterPro" id="IPR032095">
    <property type="entry name" value="Sacchrp_dh-like_C"/>
</dbReference>
<evidence type="ECO:0000313" key="5">
    <source>
        <dbReference type="Proteomes" id="UP001211907"/>
    </source>
</evidence>
<dbReference type="EMBL" id="JADGJH010002347">
    <property type="protein sequence ID" value="KAJ3099440.1"/>
    <property type="molecule type" value="Genomic_DNA"/>
</dbReference>
<organism evidence="4 5">
    <name type="scientific">Physocladia obscura</name>
    <dbReference type="NCBI Taxonomy" id="109957"/>
    <lineage>
        <taxon>Eukaryota</taxon>
        <taxon>Fungi</taxon>
        <taxon>Fungi incertae sedis</taxon>
        <taxon>Chytridiomycota</taxon>
        <taxon>Chytridiomycota incertae sedis</taxon>
        <taxon>Chytridiomycetes</taxon>
        <taxon>Chytridiales</taxon>
        <taxon>Chytriomycetaceae</taxon>
        <taxon>Physocladia</taxon>
    </lineage>
</organism>
<dbReference type="Gene3D" id="3.40.50.720">
    <property type="entry name" value="NAD(P)-binding Rossmann-like Domain"/>
    <property type="match status" value="1"/>
</dbReference>
<evidence type="ECO:0000259" key="3">
    <source>
        <dbReference type="Pfam" id="PF16653"/>
    </source>
</evidence>
<keyword evidence="2" id="KW-0028">Amino-acid biosynthesis</keyword>
<dbReference type="GO" id="GO:0005737">
    <property type="term" value="C:cytoplasm"/>
    <property type="evidence" value="ECO:0007669"/>
    <property type="project" value="TreeGrafter"/>
</dbReference>
<dbReference type="InterPro" id="IPR051168">
    <property type="entry name" value="AASS"/>
</dbReference>
<evidence type="ECO:0000313" key="4">
    <source>
        <dbReference type="EMBL" id="KAJ3099440.1"/>
    </source>
</evidence>
<dbReference type="Pfam" id="PF16653">
    <property type="entry name" value="Sacchrp_dh_C"/>
    <property type="match status" value="1"/>
</dbReference>
<keyword evidence="5" id="KW-1185">Reference proteome</keyword>
<keyword evidence="1" id="KW-0560">Oxidoreductase</keyword>
<sequence>LVYSNNERDLVVMHHVFGVEWSDGKKNELTSTLIAYGDPQGYSAMAKTVGLPAAMATEMILNGEMRHTGVVAPVHADIYEPLLEKLENEGIKFVEETR</sequence>
<keyword evidence="2" id="KW-0457">Lysine biosynthesis</keyword>
<dbReference type="GO" id="GO:0019878">
    <property type="term" value="P:lysine biosynthetic process via aminoadipic acid"/>
    <property type="evidence" value="ECO:0007669"/>
    <property type="project" value="TreeGrafter"/>
</dbReference>
<dbReference type="Proteomes" id="UP001211907">
    <property type="component" value="Unassembled WGS sequence"/>
</dbReference>
<feature type="non-terminal residue" evidence="4">
    <location>
        <position position="1"/>
    </location>
</feature>
<feature type="domain" description="Saccharopine dehydrogenase-like C-terminal" evidence="3">
    <location>
        <begin position="2"/>
        <end position="91"/>
    </location>
</feature>
<name>A0AAD5SXX6_9FUNG</name>
<accession>A0AAD5SXX6</accession>
<dbReference type="GO" id="GO:0004753">
    <property type="term" value="F:saccharopine dehydrogenase activity"/>
    <property type="evidence" value="ECO:0007669"/>
    <property type="project" value="TreeGrafter"/>
</dbReference>
<evidence type="ECO:0000256" key="2">
    <source>
        <dbReference type="ARBA" id="ARBA00023154"/>
    </source>
</evidence>
<comment type="caution">
    <text evidence="4">The sequence shown here is derived from an EMBL/GenBank/DDBJ whole genome shotgun (WGS) entry which is preliminary data.</text>
</comment>
<dbReference type="AlphaFoldDB" id="A0AAD5SXX6"/>
<dbReference type="PANTHER" id="PTHR11133:SF22">
    <property type="entry name" value="ALPHA-AMINOADIPIC SEMIALDEHYDE SYNTHASE, MITOCHONDRIAL"/>
    <property type="match status" value="1"/>
</dbReference>
<reference evidence="4" key="1">
    <citation type="submission" date="2020-05" db="EMBL/GenBank/DDBJ databases">
        <title>Phylogenomic resolution of chytrid fungi.</title>
        <authorList>
            <person name="Stajich J.E."/>
            <person name="Amses K."/>
            <person name="Simmons R."/>
            <person name="Seto K."/>
            <person name="Myers J."/>
            <person name="Bonds A."/>
            <person name="Quandt C.A."/>
            <person name="Barry K."/>
            <person name="Liu P."/>
            <person name="Grigoriev I."/>
            <person name="Longcore J.E."/>
            <person name="James T.Y."/>
        </authorList>
    </citation>
    <scope>NUCLEOTIDE SEQUENCE</scope>
    <source>
        <strain evidence="4">JEL0513</strain>
    </source>
</reference>